<dbReference type="GO" id="GO:0016020">
    <property type="term" value="C:membrane"/>
    <property type="evidence" value="ECO:0007669"/>
    <property type="project" value="UniProtKB-SubCell"/>
</dbReference>
<proteinExistence type="predicted"/>
<feature type="domain" description="Fatty acid hydroxylase" evidence="6">
    <location>
        <begin position="144"/>
        <end position="273"/>
    </location>
</feature>
<keyword evidence="3 5" id="KW-1133">Transmembrane helix</keyword>
<protein>
    <submittedName>
        <fullName evidence="7">Fatty acid hydroxylase</fullName>
    </submittedName>
</protein>
<dbReference type="GO" id="GO:0008610">
    <property type="term" value="P:lipid biosynthetic process"/>
    <property type="evidence" value="ECO:0007669"/>
    <property type="project" value="InterPro"/>
</dbReference>
<dbReference type="OrthoDB" id="408954at2759"/>
<comment type="subcellular location">
    <subcellularLocation>
        <location evidence="1">Membrane</location>
    </subcellularLocation>
</comment>
<sequence>MIVLALIAAAFMNGNWLAVVAHTQKYHHDGALSRPACRSFFDEFKSQCIWAMAVGYGVYFGFCGYLEWKYYVRGRGKELEWKCQPRRYLPGHLVWDQIKWGCTGLMVTNVVSAVVATHVVCGGYSRVYMSVCQYPFWWWILQWPVIFVQQDYATYWIHRTFHTKFLFKHFHSLHHRYFQPTPWSVTAIHPFEITLVQLSMVVPIFIYPVHWVPFYGLALYTYYHGIIQHSGINFKARRWQPWQPDSMFHDNHHQYCHVNFGFNCYMWDQIHGSARKPDCCYNERTDGWGSGRPLASLSENDLRLEIRERAAENPKAYRDNMNPYSLLDEFSTTVKTKTVE</sequence>
<evidence type="ECO:0000256" key="3">
    <source>
        <dbReference type="ARBA" id="ARBA00022989"/>
    </source>
</evidence>
<dbReference type="GO" id="GO:0016491">
    <property type="term" value="F:oxidoreductase activity"/>
    <property type="evidence" value="ECO:0007669"/>
    <property type="project" value="InterPro"/>
</dbReference>
<evidence type="ECO:0000313" key="8">
    <source>
        <dbReference type="Proteomes" id="UP000325440"/>
    </source>
</evidence>
<feature type="transmembrane region" description="Helical" evidence="5">
    <location>
        <begin position="49"/>
        <end position="68"/>
    </location>
</feature>
<keyword evidence="2 5" id="KW-0812">Transmembrane</keyword>
<evidence type="ECO:0000313" key="7">
    <source>
        <dbReference type="EMBL" id="VVC44384.1"/>
    </source>
</evidence>
<dbReference type="Pfam" id="PF04116">
    <property type="entry name" value="FA_hydroxylase"/>
    <property type="match status" value="1"/>
</dbReference>
<evidence type="ECO:0000256" key="1">
    <source>
        <dbReference type="ARBA" id="ARBA00004370"/>
    </source>
</evidence>
<evidence type="ECO:0000259" key="6">
    <source>
        <dbReference type="Pfam" id="PF04116"/>
    </source>
</evidence>
<gene>
    <name evidence="7" type="ORF">CINCED_3A020463</name>
</gene>
<dbReference type="PANTHER" id="PTHR11863">
    <property type="entry name" value="STEROL DESATURASE"/>
    <property type="match status" value="1"/>
</dbReference>
<name>A0A5E4NHW9_9HEMI</name>
<organism evidence="7 8">
    <name type="scientific">Cinara cedri</name>
    <dbReference type="NCBI Taxonomy" id="506608"/>
    <lineage>
        <taxon>Eukaryota</taxon>
        <taxon>Metazoa</taxon>
        <taxon>Ecdysozoa</taxon>
        <taxon>Arthropoda</taxon>
        <taxon>Hexapoda</taxon>
        <taxon>Insecta</taxon>
        <taxon>Pterygota</taxon>
        <taxon>Neoptera</taxon>
        <taxon>Paraneoptera</taxon>
        <taxon>Hemiptera</taxon>
        <taxon>Sternorrhyncha</taxon>
        <taxon>Aphidomorpha</taxon>
        <taxon>Aphidoidea</taxon>
        <taxon>Aphididae</taxon>
        <taxon>Lachninae</taxon>
        <taxon>Cinara</taxon>
    </lineage>
</organism>
<evidence type="ECO:0000256" key="2">
    <source>
        <dbReference type="ARBA" id="ARBA00022692"/>
    </source>
</evidence>
<keyword evidence="4 5" id="KW-0472">Membrane</keyword>
<evidence type="ECO:0000256" key="5">
    <source>
        <dbReference type="SAM" id="Phobius"/>
    </source>
</evidence>
<dbReference type="InterPro" id="IPR006694">
    <property type="entry name" value="Fatty_acid_hydroxylase"/>
</dbReference>
<reference evidence="7 8" key="1">
    <citation type="submission" date="2019-08" db="EMBL/GenBank/DDBJ databases">
        <authorList>
            <person name="Alioto T."/>
            <person name="Alioto T."/>
            <person name="Gomez Garrido J."/>
        </authorList>
    </citation>
    <scope>NUCLEOTIDE SEQUENCE [LARGE SCALE GENOMIC DNA]</scope>
</reference>
<evidence type="ECO:0000256" key="4">
    <source>
        <dbReference type="ARBA" id="ARBA00023136"/>
    </source>
</evidence>
<dbReference type="EMBL" id="CABPRJ010002379">
    <property type="protein sequence ID" value="VVC44384.1"/>
    <property type="molecule type" value="Genomic_DNA"/>
</dbReference>
<accession>A0A5E4NHW9</accession>
<dbReference type="InterPro" id="IPR050307">
    <property type="entry name" value="Sterol_Desaturase_Related"/>
</dbReference>
<keyword evidence="8" id="KW-1185">Reference proteome</keyword>
<dbReference type="GO" id="GO:0005506">
    <property type="term" value="F:iron ion binding"/>
    <property type="evidence" value="ECO:0007669"/>
    <property type="project" value="InterPro"/>
</dbReference>
<dbReference type="AlphaFoldDB" id="A0A5E4NHW9"/>
<dbReference type="Proteomes" id="UP000325440">
    <property type="component" value="Unassembled WGS sequence"/>
</dbReference>